<dbReference type="SMART" id="SM00849">
    <property type="entry name" value="Lactamase_B"/>
    <property type="match status" value="1"/>
</dbReference>
<dbReference type="RefSeq" id="WP_004174832.1">
    <property type="nucleotide sequence ID" value="NZ_CP021106.3"/>
</dbReference>
<protein>
    <submittedName>
        <fullName evidence="2">3',5'-cyclic-nucleotide phosphodiesterase</fullName>
    </submittedName>
</protein>
<proteinExistence type="predicted"/>
<dbReference type="EMBL" id="CP021106">
    <property type="protein sequence ID" value="ARO87033.1"/>
    <property type="molecule type" value="Genomic_DNA"/>
</dbReference>
<dbReference type="GO" id="GO:0006198">
    <property type="term" value="P:cAMP catabolic process"/>
    <property type="evidence" value="ECO:0007669"/>
    <property type="project" value="InterPro"/>
</dbReference>
<dbReference type="PANTHER" id="PTHR28283:SF1">
    <property type="entry name" value="3',5'-CYCLIC-NUCLEOTIDE PHOSPHODIESTERASE 1"/>
    <property type="match status" value="1"/>
</dbReference>
<feature type="domain" description="Metallo-beta-lactamase" evidence="1">
    <location>
        <begin position="17"/>
        <end position="208"/>
    </location>
</feature>
<accession>A0A1W6SMK4</accession>
<dbReference type="OrthoDB" id="9803916at2"/>
<gene>
    <name evidence="2" type="ORF">EBAPG3_004170</name>
</gene>
<dbReference type="GO" id="GO:0047555">
    <property type="term" value="F:3',5'-cyclic-GMP phosphodiesterase activity"/>
    <property type="evidence" value="ECO:0007669"/>
    <property type="project" value="TreeGrafter"/>
</dbReference>
<name>A0A1W6SMK4_9PROT</name>
<dbReference type="InterPro" id="IPR000396">
    <property type="entry name" value="Pdiesterase2"/>
</dbReference>
<dbReference type="Proteomes" id="UP000012179">
    <property type="component" value="Chromosome"/>
</dbReference>
<dbReference type="PANTHER" id="PTHR28283">
    <property type="entry name" value="3',5'-CYCLIC-NUCLEOTIDE PHOSPHODIESTERASE 1"/>
    <property type="match status" value="1"/>
</dbReference>
<dbReference type="InterPro" id="IPR036866">
    <property type="entry name" value="RibonucZ/Hydroxyglut_hydro"/>
</dbReference>
<evidence type="ECO:0000313" key="2">
    <source>
        <dbReference type="EMBL" id="ARO87033.1"/>
    </source>
</evidence>
<sequence>MRVTILGCTGGVAADLRSTCLMLDDDILVDAGTGAGDLTVCQMLRVDTVFLTHSHLDHVALLPMLADVAGPRRDTPLTVYALPETIAILKQDMFNFRLWPDYTVLPSPEKPYVVFRSITVGQTVELSGRKITPLPVRHAVPGVAYQLDSGNASFVFSGDTTYHEPFWNALNAISNLRYLMIEATFLNCNTAGAEASGHMRPELLAKGLNQLNKAVRLLITHMEPGNEDATMAEIQTAAGEFKPEKLKRGQVFEF</sequence>
<dbReference type="PRINTS" id="PR00388">
    <property type="entry name" value="PDIESTERASE2"/>
</dbReference>
<dbReference type="GO" id="GO:1902660">
    <property type="term" value="P:negative regulation of glucose mediated signaling pathway"/>
    <property type="evidence" value="ECO:0007669"/>
    <property type="project" value="TreeGrafter"/>
</dbReference>
<dbReference type="GO" id="GO:0004115">
    <property type="term" value="F:3',5'-cyclic-AMP phosphodiesterase activity"/>
    <property type="evidence" value="ECO:0007669"/>
    <property type="project" value="InterPro"/>
</dbReference>
<dbReference type="SUPFAM" id="SSF56281">
    <property type="entry name" value="Metallo-hydrolase/oxidoreductase"/>
    <property type="match status" value="1"/>
</dbReference>
<evidence type="ECO:0000259" key="1">
    <source>
        <dbReference type="SMART" id="SM00849"/>
    </source>
</evidence>
<organism evidence="2 3">
    <name type="scientific">Nitrosospira lacus</name>
    <dbReference type="NCBI Taxonomy" id="1288494"/>
    <lineage>
        <taxon>Bacteria</taxon>
        <taxon>Pseudomonadati</taxon>
        <taxon>Pseudomonadota</taxon>
        <taxon>Betaproteobacteria</taxon>
        <taxon>Nitrosomonadales</taxon>
        <taxon>Nitrosomonadaceae</taxon>
        <taxon>Nitrosospira</taxon>
    </lineage>
</organism>
<evidence type="ECO:0000313" key="3">
    <source>
        <dbReference type="Proteomes" id="UP000012179"/>
    </source>
</evidence>
<keyword evidence="3" id="KW-1185">Reference proteome</keyword>
<dbReference type="InterPro" id="IPR001279">
    <property type="entry name" value="Metallo-B-lactamas"/>
</dbReference>
<dbReference type="KEGG" id="nlc:EBAPG3_004170"/>
<dbReference type="eggNOG" id="COG1234">
    <property type="taxonomic scope" value="Bacteria"/>
</dbReference>
<dbReference type="Pfam" id="PF12706">
    <property type="entry name" value="Lactamase_B_2"/>
    <property type="match status" value="1"/>
</dbReference>
<dbReference type="AlphaFoldDB" id="A0A1W6SMK4"/>
<dbReference type="Gene3D" id="3.60.15.10">
    <property type="entry name" value="Ribonuclease Z/Hydroxyacylglutathione hydrolase-like"/>
    <property type="match status" value="1"/>
</dbReference>
<reference evidence="2 3" key="1">
    <citation type="journal article" date="2015" name="Int. J. Syst. Evol. Microbiol.">
        <title>Nitrosospira lacus sp. nov., a psychrotolerant, ammonia-oxidizing bacterium from sandy lake sediment.</title>
        <authorList>
            <person name="Urakawa H."/>
            <person name="Garcia J.C."/>
            <person name="Nielsen J.L."/>
            <person name="Le V.Q."/>
            <person name="Kozlowski J.A."/>
            <person name="Stein L.Y."/>
            <person name="Lim C.K."/>
            <person name="Pommerening-Roser A."/>
            <person name="Martens-Habbena W."/>
            <person name="Stahl D.A."/>
            <person name="Klotz M.G."/>
        </authorList>
    </citation>
    <scope>NUCLEOTIDE SEQUENCE [LARGE SCALE GENOMIC DNA]</scope>
    <source>
        <strain evidence="2 3">APG3</strain>
    </source>
</reference>
<dbReference type="CDD" id="cd07735">
    <property type="entry name" value="class_II_PDE_MBL-fold"/>
    <property type="match status" value="1"/>
</dbReference>